<keyword evidence="1" id="KW-1185">Reference proteome</keyword>
<reference evidence="2" key="1">
    <citation type="submission" date="2022-11" db="UniProtKB">
        <authorList>
            <consortium name="WormBaseParasite"/>
        </authorList>
    </citation>
    <scope>IDENTIFICATION</scope>
</reference>
<protein>
    <submittedName>
        <fullName evidence="2">DDE-1 domain-containing protein</fullName>
    </submittedName>
</protein>
<dbReference type="Gene3D" id="3.30.420.10">
    <property type="entry name" value="Ribonuclease H-like superfamily/Ribonuclease H"/>
    <property type="match status" value="1"/>
</dbReference>
<name>A0A914DHV7_9BILA</name>
<evidence type="ECO:0000313" key="1">
    <source>
        <dbReference type="Proteomes" id="UP000887540"/>
    </source>
</evidence>
<dbReference type="WBParaSite" id="ACRNAN_scaffold256.g10745.t1">
    <property type="protein sequence ID" value="ACRNAN_scaffold256.g10745.t1"/>
    <property type="gene ID" value="ACRNAN_scaffold256.g10745"/>
</dbReference>
<dbReference type="Proteomes" id="UP000887540">
    <property type="component" value="Unplaced"/>
</dbReference>
<dbReference type="AlphaFoldDB" id="A0A914DHV7"/>
<proteinExistence type="predicted"/>
<dbReference type="InterPro" id="IPR036397">
    <property type="entry name" value="RNaseH_sf"/>
</dbReference>
<accession>A0A914DHV7</accession>
<organism evidence="1 2">
    <name type="scientific">Acrobeloides nanus</name>
    <dbReference type="NCBI Taxonomy" id="290746"/>
    <lineage>
        <taxon>Eukaryota</taxon>
        <taxon>Metazoa</taxon>
        <taxon>Ecdysozoa</taxon>
        <taxon>Nematoda</taxon>
        <taxon>Chromadorea</taxon>
        <taxon>Rhabditida</taxon>
        <taxon>Tylenchina</taxon>
        <taxon>Cephalobomorpha</taxon>
        <taxon>Cephaloboidea</taxon>
        <taxon>Cephalobidae</taxon>
        <taxon>Acrobeloides</taxon>
    </lineage>
</organism>
<evidence type="ECO:0000313" key="2">
    <source>
        <dbReference type="WBParaSite" id="ACRNAN_scaffold256.g10745.t1"/>
    </source>
</evidence>
<dbReference type="GO" id="GO:0003676">
    <property type="term" value="F:nucleic acid binding"/>
    <property type="evidence" value="ECO:0007669"/>
    <property type="project" value="InterPro"/>
</dbReference>
<sequence>MHQEGYKSETVQTSYEQDKYYDCPSYMPTYNTDMHKQTSLYYDLPKTLGAYVCATPHKNLESLKAAMVKAWDEIPLETLRAAVDDVPKRLKACIKAKGGYFEI</sequence>